<gene>
    <name evidence="1" type="ORF">DVK44_34450</name>
</gene>
<dbReference type="Proteomes" id="UP000253868">
    <property type="component" value="Chromosome"/>
</dbReference>
<dbReference type="RefSeq" id="WP_114664532.1">
    <property type="nucleotide sequence ID" value="NZ_CP031194.1"/>
</dbReference>
<dbReference type="EMBL" id="CP031194">
    <property type="protein sequence ID" value="AXG81992.1"/>
    <property type="molecule type" value="Genomic_DNA"/>
</dbReference>
<dbReference type="Gene3D" id="3.40.50.10780">
    <property type="entry name" value="Dipeptide transport protein"/>
    <property type="match status" value="1"/>
</dbReference>
<dbReference type="Gene3D" id="3.30.1360.130">
    <property type="entry name" value="Dipeptide transport protein"/>
    <property type="match status" value="1"/>
</dbReference>
<organism evidence="1 2">
    <name type="scientific">Streptomyces paludis</name>
    <dbReference type="NCBI Taxonomy" id="2282738"/>
    <lineage>
        <taxon>Bacteria</taxon>
        <taxon>Bacillati</taxon>
        <taxon>Actinomycetota</taxon>
        <taxon>Actinomycetes</taxon>
        <taxon>Kitasatosporales</taxon>
        <taxon>Streptomycetaceae</taxon>
        <taxon>Streptomyces</taxon>
    </lineage>
</organism>
<dbReference type="Pfam" id="PF04951">
    <property type="entry name" value="Peptidase_M55"/>
    <property type="match status" value="2"/>
</dbReference>
<sequence length="130" mass="13803">MNVVWVADAHGTYRNLLPEALDRRARLVRGKPRAGTTPPARRCGSWARERLRRAAAGAVSGRGRVAPLELAGPVDVEVDLAGPHMVDLATLVPGVSRAGNGRTVAFTTDGFADAYRLIVLLVQLASVKPA</sequence>
<dbReference type="OrthoDB" id="9785420at2"/>
<proteinExistence type="predicted"/>
<dbReference type="InterPro" id="IPR007035">
    <property type="entry name" value="Peptidase_M55"/>
</dbReference>
<keyword evidence="2" id="KW-1185">Reference proteome</keyword>
<name>A0A345HZ68_9ACTN</name>
<dbReference type="InterPro" id="IPR027476">
    <property type="entry name" value="DppA_N"/>
</dbReference>
<evidence type="ECO:0000313" key="2">
    <source>
        <dbReference type="Proteomes" id="UP000253868"/>
    </source>
</evidence>
<dbReference type="SUPFAM" id="SSF63992">
    <property type="entry name" value="Dipeptide transport protein"/>
    <property type="match status" value="2"/>
</dbReference>
<accession>A0A345HZ68</accession>
<evidence type="ECO:0000313" key="1">
    <source>
        <dbReference type="EMBL" id="AXG81992.1"/>
    </source>
</evidence>
<dbReference type="InterPro" id="IPR036177">
    <property type="entry name" value="Peptidase_M55_sf"/>
</dbReference>
<reference evidence="2" key="1">
    <citation type="submission" date="2018-07" db="EMBL/GenBank/DDBJ databases">
        <authorList>
            <person name="Zhao J."/>
        </authorList>
    </citation>
    <scope>NUCLEOTIDE SEQUENCE [LARGE SCALE GENOMIC DNA]</scope>
    <source>
        <strain evidence="2">GSSD-12</strain>
    </source>
</reference>
<protein>
    <submittedName>
        <fullName evidence="1">Uncharacterized protein</fullName>
    </submittedName>
</protein>
<dbReference type="KEGG" id="spad:DVK44_34450"/>
<dbReference type="AlphaFoldDB" id="A0A345HZ68"/>